<accession>A0A7W5DQ39</accession>
<dbReference type="InterPro" id="IPR011050">
    <property type="entry name" value="Pectin_lyase_fold/virulence"/>
</dbReference>
<keyword evidence="3" id="KW-0732">Signal</keyword>
<dbReference type="SUPFAM" id="SSF51126">
    <property type="entry name" value="Pectin lyase-like"/>
    <property type="match status" value="1"/>
</dbReference>
<dbReference type="RefSeq" id="WP_183412807.1">
    <property type="nucleotide sequence ID" value="NZ_JACHYB010000001.1"/>
</dbReference>
<dbReference type="AlphaFoldDB" id="A0A7W5DQ39"/>
<keyword evidence="5" id="KW-1185">Reference proteome</keyword>
<dbReference type="Proteomes" id="UP000544222">
    <property type="component" value="Unassembled WGS sequence"/>
</dbReference>
<comment type="caution">
    <text evidence="4">The sequence shown here is derived from an EMBL/GenBank/DDBJ whole genome shotgun (WGS) entry which is preliminary data.</text>
</comment>
<evidence type="ECO:0000313" key="4">
    <source>
        <dbReference type="EMBL" id="MBB3186987.1"/>
    </source>
</evidence>
<dbReference type="GO" id="GO:0046872">
    <property type="term" value="F:metal ion binding"/>
    <property type="evidence" value="ECO:0007669"/>
    <property type="project" value="UniProtKB-KW"/>
</dbReference>
<evidence type="ECO:0000313" key="5">
    <source>
        <dbReference type="Proteomes" id="UP000544222"/>
    </source>
</evidence>
<name>A0A7W5DQ39_9PORP</name>
<reference evidence="4 5" key="1">
    <citation type="submission" date="2020-08" db="EMBL/GenBank/DDBJ databases">
        <title>Genomic Encyclopedia of Type Strains, Phase IV (KMG-IV): sequencing the most valuable type-strain genomes for metagenomic binning, comparative biology and taxonomic classification.</title>
        <authorList>
            <person name="Goeker M."/>
        </authorList>
    </citation>
    <scope>NUCLEOTIDE SEQUENCE [LARGE SCALE GENOMIC DNA]</scope>
    <source>
        <strain evidence="4 5">DSM 27471</strain>
    </source>
</reference>
<protein>
    <recommendedName>
        <fullName evidence="6">Polysaccharide lyase</fullName>
    </recommendedName>
</protein>
<dbReference type="Gene3D" id="2.160.20.10">
    <property type="entry name" value="Single-stranded right-handed beta-helix, Pectin lyase-like"/>
    <property type="match status" value="1"/>
</dbReference>
<feature type="chain" id="PRO_5031289531" description="Polysaccharide lyase" evidence="3">
    <location>
        <begin position="23"/>
        <end position="592"/>
    </location>
</feature>
<evidence type="ECO:0000256" key="1">
    <source>
        <dbReference type="ARBA" id="ARBA00022723"/>
    </source>
</evidence>
<dbReference type="PANTHER" id="PTHR42970:SF1">
    <property type="entry name" value="PECTATE LYASE C-RELATED"/>
    <property type="match status" value="1"/>
</dbReference>
<gene>
    <name evidence="4" type="ORF">FHX64_001150</name>
</gene>
<evidence type="ECO:0008006" key="6">
    <source>
        <dbReference type="Google" id="ProtNLM"/>
    </source>
</evidence>
<proteinExistence type="predicted"/>
<evidence type="ECO:0000256" key="2">
    <source>
        <dbReference type="ARBA" id="ARBA00023180"/>
    </source>
</evidence>
<keyword evidence="1" id="KW-0479">Metal-binding</keyword>
<evidence type="ECO:0000256" key="3">
    <source>
        <dbReference type="SAM" id="SignalP"/>
    </source>
</evidence>
<feature type="signal peptide" evidence="3">
    <location>
        <begin position="1"/>
        <end position="22"/>
    </location>
</feature>
<dbReference type="EMBL" id="JACHYB010000001">
    <property type="protein sequence ID" value="MBB3186987.1"/>
    <property type="molecule type" value="Genomic_DNA"/>
</dbReference>
<dbReference type="InterPro" id="IPR012334">
    <property type="entry name" value="Pectin_lyas_fold"/>
</dbReference>
<dbReference type="InterPro" id="IPR052063">
    <property type="entry name" value="Polysaccharide_Lyase_1"/>
</dbReference>
<keyword evidence="2" id="KW-0325">Glycoprotein</keyword>
<organism evidence="4 5">
    <name type="scientific">Microbacter margulisiae</name>
    <dbReference type="NCBI Taxonomy" id="1350067"/>
    <lineage>
        <taxon>Bacteria</taxon>
        <taxon>Pseudomonadati</taxon>
        <taxon>Bacteroidota</taxon>
        <taxon>Bacteroidia</taxon>
        <taxon>Bacteroidales</taxon>
        <taxon>Porphyromonadaceae</taxon>
        <taxon>Microbacter</taxon>
    </lineage>
</organism>
<sequence length="592" mass="66373">MRKFVFLSLIALAFVSLQTAKAQYPQVPDSIRIKDAKMMQACYAHSDSAWQVALPIVKEQAMHGKPYIPWAHRPSDLPQASIPAFPGAMGGGEYSFGGRGGKVYTVTNLNDSGPGSFRWACEQGGARIIVFNVSGIIHLHTPVIIRAPYVTIAGQTAPGDGVIIAGESVWINTHDVVIRYMRFMRGITDVGRRDDALGGDPVGNIIVDHCSGEWGGDESISLYRHMYNPGDGTKAFKYPTVNLTIQNSLIAQTLDTWNHAFGSTLGGRNCTFMRNMWADCICRNPSIGEDGIFNFVNNVLYNWVSRSVDGGDYTALYNIINNYYKPGPCTPKNEPISYRILRPDAGRSKLGYKVFGRVYCNGNYVDGYPAVTKDNWDGGVQLETQPLKVRGDSAFLASLKEYRKNDFWSNLTTKEYYALVKWNKPFPMPKFPIMSAQEAYNYVLENVGATLPVRDITDQRIIEQVRTGKAYYDKSADSRTYFQFKHRRLPEDSYKEGIITDISQVGGYPKLSKDWKRYKDSDGDGIPDWWEIKYGLNPHNPADANGDINGDGYTNIEKYINGIDPTKKVDWTNPKNNRDVLAGKTKLWNHSN</sequence>
<dbReference type="PANTHER" id="PTHR42970">
    <property type="entry name" value="PECTATE LYASE C-RELATED"/>
    <property type="match status" value="1"/>
</dbReference>